<protein>
    <submittedName>
        <fullName evidence="1">Uncharacterized protein</fullName>
    </submittedName>
</protein>
<sequence length="67" mass="7218">MVIVSAAPIGKAVNGLLVVQALRPDRLTSMAKIFVEKVLGSTFAHAADKELDLAEIVENEVLLLRTM</sequence>
<organism evidence="1 2">
    <name type="scientific">Dreissena polymorpha</name>
    <name type="common">Zebra mussel</name>
    <name type="synonym">Mytilus polymorpha</name>
    <dbReference type="NCBI Taxonomy" id="45954"/>
    <lineage>
        <taxon>Eukaryota</taxon>
        <taxon>Metazoa</taxon>
        <taxon>Spiralia</taxon>
        <taxon>Lophotrochozoa</taxon>
        <taxon>Mollusca</taxon>
        <taxon>Bivalvia</taxon>
        <taxon>Autobranchia</taxon>
        <taxon>Heteroconchia</taxon>
        <taxon>Euheterodonta</taxon>
        <taxon>Imparidentia</taxon>
        <taxon>Neoheterodontei</taxon>
        <taxon>Myida</taxon>
        <taxon>Dreissenoidea</taxon>
        <taxon>Dreissenidae</taxon>
        <taxon>Dreissena</taxon>
    </lineage>
</organism>
<proteinExistence type="predicted"/>
<gene>
    <name evidence="1" type="ORF">DPMN_092966</name>
</gene>
<comment type="caution">
    <text evidence="1">The sequence shown here is derived from an EMBL/GenBank/DDBJ whole genome shotgun (WGS) entry which is preliminary data.</text>
</comment>
<dbReference type="AlphaFoldDB" id="A0A9D4L2R4"/>
<name>A0A9D4L2R4_DREPO</name>
<evidence type="ECO:0000313" key="1">
    <source>
        <dbReference type="EMBL" id="KAH3850551.1"/>
    </source>
</evidence>
<evidence type="ECO:0000313" key="2">
    <source>
        <dbReference type="Proteomes" id="UP000828390"/>
    </source>
</evidence>
<reference evidence="1" key="2">
    <citation type="submission" date="2020-11" db="EMBL/GenBank/DDBJ databases">
        <authorList>
            <person name="McCartney M.A."/>
            <person name="Auch B."/>
            <person name="Kono T."/>
            <person name="Mallez S."/>
            <person name="Becker A."/>
            <person name="Gohl D.M."/>
            <person name="Silverstein K.A.T."/>
            <person name="Koren S."/>
            <person name="Bechman K.B."/>
            <person name="Herman A."/>
            <person name="Abrahante J.E."/>
            <person name="Garbe J."/>
        </authorList>
    </citation>
    <scope>NUCLEOTIDE SEQUENCE</scope>
    <source>
        <strain evidence="1">Duluth1</strain>
        <tissue evidence="1">Whole animal</tissue>
    </source>
</reference>
<keyword evidence="2" id="KW-1185">Reference proteome</keyword>
<dbReference type="EMBL" id="JAIWYP010000003">
    <property type="protein sequence ID" value="KAH3850551.1"/>
    <property type="molecule type" value="Genomic_DNA"/>
</dbReference>
<accession>A0A9D4L2R4</accession>
<dbReference type="Proteomes" id="UP000828390">
    <property type="component" value="Unassembled WGS sequence"/>
</dbReference>
<reference evidence="1" key="1">
    <citation type="journal article" date="2019" name="bioRxiv">
        <title>The Genome of the Zebra Mussel, Dreissena polymorpha: A Resource for Invasive Species Research.</title>
        <authorList>
            <person name="McCartney M.A."/>
            <person name="Auch B."/>
            <person name="Kono T."/>
            <person name="Mallez S."/>
            <person name="Zhang Y."/>
            <person name="Obille A."/>
            <person name="Becker A."/>
            <person name="Abrahante J.E."/>
            <person name="Garbe J."/>
            <person name="Badalamenti J.P."/>
            <person name="Herman A."/>
            <person name="Mangelson H."/>
            <person name="Liachko I."/>
            <person name="Sullivan S."/>
            <person name="Sone E.D."/>
            <person name="Koren S."/>
            <person name="Silverstein K.A.T."/>
            <person name="Beckman K.B."/>
            <person name="Gohl D.M."/>
        </authorList>
    </citation>
    <scope>NUCLEOTIDE SEQUENCE</scope>
    <source>
        <strain evidence="1">Duluth1</strain>
        <tissue evidence="1">Whole animal</tissue>
    </source>
</reference>